<reference evidence="2" key="1">
    <citation type="journal article" date="2023" name="Front. Plant Sci.">
        <title>Chromosomal-level genome assembly of Melastoma candidum provides insights into trichome evolution.</title>
        <authorList>
            <person name="Zhong Y."/>
            <person name="Wu W."/>
            <person name="Sun C."/>
            <person name="Zou P."/>
            <person name="Liu Y."/>
            <person name="Dai S."/>
            <person name="Zhou R."/>
        </authorList>
    </citation>
    <scope>NUCLEOTIDE SEQUENCE [LARGE SCALE GENOMIC DNA]</scope>
</reference>
<name>A0ACB9MQV2_9MYRT</name>
<sequence length="247" mass="27582">MRSNNCNAYHFAIFIIQTNTDTGNKMSPAVVWTANRNRLVGTRASLKLSADGGLVLQDSDGSVVWSRGKTGNPIRRMNLTDEGNLLLTGESNQIIWRSFDEPTDSLLPGQRLALGKKLIPNFSERNWTENGAFSLTKKRDANEVEENYINQVPGLPMRFTYGYLKAVTDNFSGKLGEGGFGSVYEGTLKDGTRVAVRQLNRFDHVTRSFLAEMESMVSIHHLNLVDLPRSRRRTYSTGDGDRRSSST</sequence>
<proteinExistence type="predicted"/>
<accession>A0ACB9MQV2</accession>
<evidence type="ECO:0000313" key="1">
    <source>
        <dbReference type="EMBL" id="KAI4326066.1"/>
    </source>
</evidence>
<dbReference type="Proteomes" id="UP001057402">
    <property type="component" value="Chromosome 9"/>
</dbReference>
<gene>
    <name evidence="1" type="ORF">MLD38_031417</name>
</gene>
<comment type="caution">
    <text evidence="1">The sequence shown here is derived from an EMBL/GenBank/DDBJ whole genome shotgun (WGS) entry which is preliminary data.</text>
</comment>
<keyword evidence="2" id="KW-1185">Reference proteome</keyword>
<organism evidence="1 2">
    <name type="scientific">Melastoma candidum</name>
    <dbReference type="NCBI Taxonomy" id="119954"/>
    <lineage>
        <taxon>Eukaryota</taxon>
        <taxon>Viridiplantae</taxon>
        <taxon>Streptophyta</taxon>
        <taxon>Embryophyta</taxon>
        <taxon>Tracheophyta</taxon>
        <taxon>Spermatophyta</taxon>
        <taxon>Magnoliopsida</taxon>
        <taxon>eudicotyledons</taxon>
        <taxon>Gunneridae</taxon>
        <taxon>Pentapetalae</taxon>
        <taxon>rosids</taxon>
        <taxon>malvids</taxon>
        <taxon>Myrtales</taxon>
        <taxon>Melastomataceae</taxon>
        <taxon>Melastomatoideae</taxon>
        <taxon>Melastomateae</taxon>
        <taxon>Melastoma</taxon>
    </lineage>
</organism>
<evidence type="ECO:0000313" key="2">
    <source>
        <dbReference type="Proteomes" id="UP001057402"/>
    </source>
</evidence>
<protein>
    <submittedName>
        <fullName evidence="1">Uncharacterized protein</fullName>
    </submittedName>
</protein>
<dbReference type="EMBL" id="CM042888">
    <property type="protein sequence ID" value="KAI4326066.1"/>
    <property type="molecule type" value="Genomic_DNA"/>
</dbReference>